<keyword evidence="7" id="KW-1185">Reference proteome</keyword>
<dbReference type="HOGENOM" id="CLU_027128_1_0_5"/>
<reference evidence="6 7" key="1">
    <citation type="submission" date="2007-05" db="EMBL/GenBank/DDBJ databases">
        <title>Complete sequence of plasmid2 pACRY02 of Acidiphilium cryptum JF-5.</title>
        <authorList>
            <consortium name="US DOE Joint Genome Institute"/>
            <person name="Copeland A."/>
            <person name="Lucas S."/>
            <person name="Lapidus A."/>
            <person name="Barry K."/>
            <person name="Detter J.C."/>
            <person name="Glavina del Rio T."/>
            <person name="Hammon N."/>
            <person name="Israni S."/>
            <person name="Dalin E."/>
            <person name="Tice H."/>
            <person name="Pitluck S."/>
            <person name="Sims D."/>
            <person name="Brettin T."/>
            <person name="Bruce D."/>
            <person name="Han C."/>
            <person name="Schmutz J."/>
            <person name="Larimer F."/>
            <person name="Land M."/>
            <person name="Hauser L."/>
            <person name="Kyrpides N."/>
            <person name="Kim E."/>
            <person name="Magnuson T."/>
            <person name="Richardson P."/>
        </authorList>
    </citation>
    <scope>NUCLEOTIDE SEQUENCE [LARGE SCALE GENOMIC DNA]</scope>
    <source>
        <strain evidence="7">JF-5</strain>
        <plasmid evidence="7">Plasmid pACRY02</plasmid>
    </source>
</reference>
<feature type="domain" description="Leucine-binding protein" evidence="5">
    <location>
        <begin position="39"/>
        <end position="382"/>
    </location>
</feature>
<evidence type="ECO:0000256" key="2">
    <source>
        <dbReference type="ARBA" id="ARBA00022448"/>
    </source>
</evidence>
<dbReference type="InterPro" id="IPR051010">
    <property type="entry name" value="BCAA_transport"/>
</dbReference>
<protein>
    <submittedName>
        <fullName evidence="6">Amino acid/amide ABC transporter substrate-binding protein, HAAT family</fullName>
    </submittedName>
</protein>
<evidence type="ECO:0000313" key="6">
    <source>
        <dbReference type="EMBL" id="ABQ29064.1"/>
    </source>
</evidence>
<evidence type="ECO:0000313" key="7">
    <source>
        <dbReference type="Proteomes" id="UP000000245"/>
    </source>
</evidence>
<dbReference type="SUPFAM" id="SSF53822">
    <property type="entry name" value="Periplasmic binding protein-like I"/>
    <property type="match status" value="1"/>
</dbReference>
<keyword evidence="6" id="KW-0614">Plasmid</keyword>
<geneLocation type="plasmid" evidence="6 7">
    <name>pACRY02</name>
</geneLocation>
<dbReference type="PROSITE" id="PS51318">
    <property type="entry name" value="TAT"/>
    <property type="match status" value="1"/>
</dbReference>
<gene>
    <name evidence="6" type="ordered locus">Acry_3460</name>
</gene>
<keyword evidence="2" id="KW-0813">Transport</keyword>
<dbReference type="Proteomes" id="UP000000245">
    <property type="component" value="Plasmid pACRY02"/>
</dbReference>
<dbReference type="InterPro" id="IPR028082">
    <property type="entry name" value="Peripla_BP_I"/>
</dbReference>
<evidence type="ECO:0000256" key="3">
    <source>
        <dbReference type="ARBA" id="ARBA00022729"/>
    </source>
</evidence>
<dbReference type="NCBIfam" id="TIGR01409">
    <property type="entry name" value="TAT_signal_seq"/>
    <property type="match status" value="1"/>
</dbReference>
<evidence type="ECO:0000259" key="5">
    <source>
        <dbReference type="Pfam" id="PF13458"/>
    </source>
</evidence>
<sequence>MKSLNPGSLDRRGLLKAAGATGASSLILPNISWAASEKPVKIGMIDPRTGTYAAAGFSEIHGATMAIDEINKKGGILGRPVQMFVEDSESLPGPGVTKAQKLVAEDKVNFLMGAVNSATAESLSQFALQHNMLYIDTGGHVDDVTGSKCHWTTFRTCSTTWMLTAGDFETLFKKFGKKWFFITPDYAFGHAEHRDYVKQLQKAGGKSVGNALAPLGTTDFSSYLIRARAAKPDVLICLQAGDDLVNLLKQAVQFGLDKQMAIAGALQEMEVLESLPKAALLGWWTFEWYWNQPGVPHVADFVTAYKRRFGDKVPTARSWFGYVSAHSIALAANQAKTLDSLKVVKALEGMELPPEIALQPGKVHYRAGDHQMMANMFPGYVPKDASYPNLFKVADVVPSEKIALSPAAAGCKMTYPS</sequence>
<dbReference type="AlphaFoldDB" id="A5FTY2"/>
<dbReference type="EMBL" id="CP000690">
    <property type="protein sequence ID" value="ABQ29064.1"/>
    <property type="molecule type" value="Genomic_DNA"/>
</dbReference>
<accession>A5FTY2</accession>
<keyword evidence="4" id="KW-0029">Amino-acid transport</keyword>
<proteinExistence type="inferred from homology"/>
<comment type="similarity">
    <text evidence="1">Belongs to the leucine-binding protein family.</text>
</comment>
<name>A5FTY2_ACICJ</name>
<dbReference type="PANTHER" id="PTHR30483:SF6">
    <property type="entry name" value="PERIPLASMIC BINDING PROTEIN OF ABC TRANSPORTER FOR NATURAL AMINO ACIDS"/>
    <property type="match status" value="1"/>
</dbReference>
<dbReference type="PRINTS" id="PR00337">
    <property type="entry name" value="LEUILEVALBP"/>
</dbReference>
<dbReference type="GO" id="GO:0006865">
    <property type="term" value="P:amino acid transport"/>
    <property type="evidence" value="ECO:0007669"/>
    <property type="project" value="UniProtKB-KW"/>
</dbReference>
<dbReference type="InterPro" id="IPR006311">
    <property type="entry name" value="TAT_signal"/>
</dbReference>
<dbReference type="InterPro" id="IPR000709">
    <property type="entry name" value="Leu_Ile_Val-bd"/>
</dbReference>
<evidence type="ECO:0000256" key="4">
    <source>
        <dbReference type="ARBA" id="ARBA00022970"/>
    </source>
</evidence>
<organism evidence="6 7">
    <name type="scientific">Acidiphilium cryptum (strain JF-5)</name>
    <dbReference type="NCBI Taxonomy" id="349163"/>
    <lineage>
        <taxon>Bacteria</taxon>
        <taxon>Pseudomonadati</taxon>
        <taxon>Pseudomonadota</taxon>
        <taxon>Alphaproteobacteria</taxon>
        <taxon>Acetobacterales</taxon>
        <taxon>Acidocellaceae</taxon>
        <taxon>Acidiphilium</taxon>
    </lineage>
</organism>
<dbReference type="PANTHER" id="PTHR30483">
    <property type="entry name" value="LEUCINE-SPECIFIC-BINDING PROTEIN"/>
    <property type="match status" value="1"/>
</dbReference>
<keyword evidence="3" id="KW-0732">Signal</keyword>
<dbReference type="InterPro" id="IPR028081">
    <property type="entry name" value="Leu-bd"/>
</dbReference>
<dbReference type="InterPro" id="IPR019546">
    <property type="entry name" value="TAT_signal_bac_arc"/>
</dbReference>
<dbReference type="Gene3D" id="3.40.50.2300">
    <property type="match status" value="2"/>
</dbReference>
<evidence type="ECO:0000256" key="1">
    <source>
        <dbReference type="ARBA" id="ARBA00010062"/>
    </source>
</evidence>
<dbReference type="KEGG" id="acr:Acry_3460"/>
<dbReference type="RefSeq" id="WP_011930590.1">
    <property type="nucleotide sequence ID" value="NC_009468.1"/>
</dbReference>
<dbReference type="Pfam" id="PF13458">
    <property type="entry name" value="Peripla_BP_6"/>
    <property type="match status" value="1"/>
</dbReference>